<evidence type="ECO:0008006" key="3">
    <source>
        <dbReference type="Google" id="ProtNLM"/>
    </source>
</evidence>
<proteinExistence type="predicted"/>
<reference evidence="1 2" key="1">
    <citation type="submission" date="2024-03" db="EMBL/GenBank/DDBJ databases">
        <title>Isolation and characterization of a phage collection against Pseudomonas putida.</title>
        <authorList>
            <person name="Brauer A."/>
            <person name="Rosendahl S."/>
            <person name="Kangsep A."/>
            <person name="Rikberg R."/>
            <person name="Lewanczyk A.C."/>
            <person name="Horak R."/>
            <person name="Tamman H."/>
        </authorList>
    </citation>
    <scope>NUCLEOTIDE SEQUENCE [LARGE SCALE GENOMIC DNA]</scope>
</reference>
<keyword evidence="2" id="KW-1185">Reference proteome</keyword>
<evidence type="ECO:0000313" key="2">
    <source>
        <dbReference type="Proteomes" id="UP001438490"/>
    </source>
</evidence>
<organism evidence="1 2">
    <name type="scientific">Pseudomonas phage vB_PpuM-Amme-3</name>
    <dbReference type="NCBI Taxonomy" id="3132617"/>
    <lineage>
        <taxon>Viruses</taxon>
        <taxon>Duplodnaviria</taxon>
        <taxon>Heunggongvirae</taxon>
        <taxon>Uroviricota</taxon>
        <taxon>Caudoviricetes</taxon>
        <taxon>Vandenendeviridae</taxon>
        <taxon>Gorskivirinae</taxon>
        <taxon>Tartuvirus</taxon>
        <taxon>Tartuvirus amme3</taxon>
    </lineage>
</organism>
<sequence length="61" mass="7073">MRREFEFRDAKGFCRLCGYTSHDKMIVIPAKMAGKHLSIILCQGCIVYLKAHIETDKENQQ</sequence>
<evidence type="ECO:0000313" key="1">
    <source>
        <dbReference type="EMBL" id="WYV99116.1"/>
    </source>
</evidence>
<accession>A0AAX4MYS8</accession>
<name>A0AAX4MYS8_9CAUD</name>
<protein>
    <recommendedName>
        <fullName evidence="3">ClpX-type ZB domain-containing protein</fullName>
    </recommendedName>
</protein>
<gene>
    <name evidence="1" type="ORF">Amme3_00120</name>
</gene>
<dbReference type="Proteomes" id="UP001438490">
    <property type="component" value="Segment"/>
</dbReference>
<dbReference type="EMBL" id="PP496413">
    <property type="protein sequence ID" value="WYV99116.1"/>
    <property type="molecule type" value="Genomic_DNA"/>
</dbReference>